<dbReference type="RefSeq" id="WP_203893402.1">
    <property type="nucleotide sequence ID" value="NZ_BOOH01000044.1"/>
</dbReference>
<proteinExistence type="predicted"/>
<keyword evidence="3" id="KW-1185">Reference proteome</keyword>
<sequence>MSDLPGDRDDRDDRDDRPEAARGLAALTREKQLAVVGLISAYLHSPDMDEDLVADVVAEFLPTVDDRSDRGAAAVQNAYMNVIAYLLGELARERGEPVGQVWRRAAVELLIDQIGETGEPG</sequence>
<name>A0A8J3RSR5_9ACTN</name>
<dbReference type="AlphaFoldDB" id="A0A8J3RSR5"/>
<dbReference type="EMBL" id="BOOH01000044">
    <property type="protein sequence ID" value="GIH78924.1"/>
    <property type="molecule type" value="Genomic_DNA"/>
</dbReference>
<dbReference type="Proteomes" id="UP000616724">
    <property type="component" value="Unassembled WGS sequence"/>
</dbReference>
<evidence type="ECO:0000313" key="2">
    <source>
        <dbReference type="EMBL" id="GIH78924.1"/>
    </source>
</evidence>
<feature type="region of interest" description="Disordered" evidence="1">
    <location>
        <begin position="1"/>
        <end position="20"/>
    </location>
</feature>
<comment type="caution">
    <text evidence="2">The sequence shown here is derived from an EMBL/GenBank/DDBJ whole genome shotgun (WGS) entry which is preliminary data.</text>
</comment>
<gene>
    <name evidence="2" type="ORF">Plo01_53530</name>
</gene>
<organism evidence="2 3">
    <name type="scientific">Planobispora longispora</name>
    <dbReference type="NCBI Taxonomy" id="28887"/>
    <lineage>
        <taxon>Bacteria</taxon>
        <taxon>Bacillati</taxon>
        <taxon>Actinomycetota</taxon>
        <taxon>Actinomycetes</taxon>
        <taxon>Streptosporangiales</taxon>
        <taxon>Streptosporangiaceae</taxon>
        <taxon>Planobispora</taxon>
    </lineage>
</organism>
<protein>
    <submittedName>
        <fullName evidence="2">Uncharacterized protein</fullName>
    </submittedName>
</protein>
<accession>A0A8J3RSR5</accession>
<evidence type="ECO:0000256" key="1">
    <source>
        <dbReference type="SAM" id="MobiDB-lite"/>
    </source>
</evidence>
<evidence type="ECO:0000313" key="3">
    <source>
        <dbReference type="Proteomes" id="UP000616724"/>
    </source>
</evidence>
<reference evidence="2 3" key="1">
    <citation type="submission" date="2021-01" db="EMBL/GenBank/DDBJ databases">
        <title>Whole genome shotgun sequence of Planobispora longispora NBRC 13918.</title>
        <authorList>
            <person name="Komaki H."/>
            <person name="Tamura T."/>
        </authorList>
    </citation>
    <scope>NUCLEOTIDE SEQUENCE [LARGE SCALE GENOMIC DNA]</scope>
    <source>
        <strain evidence="2 3">NBRC 13918</strain>
    </source>
</reference>